<name>B8IHQ1_METNO</name>
<dbReference type="KEGG" id="mno:Mnod_6972"/>
<keyword evidence="3" id="KW-0175">Coiled coil</keyword>
<dbReference type="InterPro" id="IPR001867">
    <property type="entry name" value="OmpR/PhoB-type_DNA-bd"/>
</dbReference>
<evidence type="ECO:0000256" key="1">
    <source>
        <dbReference type="ARBA" id="ARBA00023125"/>
    </source>
</evidence>
<organism evidence="5 6">
    <name type="scientific">Methylobacterium nodulans (strain LMG 21967 / CNCM I-2342 / ORS 2060)</name>
    <dbReference type="NCBI Taxonomy" id="460265"/>
    <lineage>
        <taxon>Bacteria</taxon>
        <taxon>Pseudomonadati</taxon>
        <taxon>Pseudomonadota</taxon>
        <taxon>Alphaproteobacteria</taxon>
        <taxon>Hyphomicrobiales</taxon>
        <taxon>Methylobacteriaceae</taxon>
        <taxon>Methylobacterium</taxon>
    </lineage>
</organism>
<reference evidence="5 6" key="1">
    <citation type="submission" date="2009-01" db="EMBL/GenBank/DDBJ databases">
        <title>Complete sequence of chromosome of Methylobacterium nodulans ORS 2060.</title>
        <authorList>
            <consortium name="US DOE Joint Genome Institute"/>
            <person name="Lucas S."/>
            <person name="Copeland A."/>
            <person name="Lapidus A."/>
            <person name="Glavina del Rio T."/>
            <person name="Dalin E."/>
            <person name="Tice H."/>
            <person name="Bruce D."/>
            <person name="Goodwin L."/>
            <person name="Pitluck S."/>
            <person name="Sims D."/>
            <person name="Brettin T."/>
            <person name="Detter J.C."/>
            <person name="Han C."/>
            <person name="Larimer F."/>
            <person name="Land M."/>
            <person name="Hauser L."/>
            <person name="Kyrpides N."/>
            <person name="Ivanova N."/>
            <person name="Marx C.J."/>
            <person name="Richardson P."/>
        </authorList>
    </citation>
    <scope>NUCLEOTIDE SEQUENCE [LARGE SCALE GENOMIC DNA]</scope>
    <source>
        <strain evidence="6">LMG 21967 / CNCM I-2342 / ORS 2060</strain>
    </source>
</reference>
<dbReference type="EMBL" id="CP001349">
    <property type="protein sequence ID" value="ACL61714.1"/>
    <property type="molecule type" value="Genomic_DNA"/>
</dbReference>
<dbReference type="Pfam" id="PF07750">
    <property type="entry name" value="GcrA"/>
    <property type="match status" value="1"/>
</dbReference>
<evidence type="ECO:0000256" key="2">
    <source>
        <dbReference type="PROSITE-ProRule" id="PRU01091"/>
    </source>
</evidence>
<evidence type="ECO:0000259" key="4">
    <source>
        <dbReference type="PROSITE" id="PS51755"/>
    </source>
</evidence>
<dbReference type="InterPro" id="IPR016032">
    <property type="entry name" value="Sig_transdc_resp-reg_C-effctor"/>
</dbReference>
<dbReference type="InterPro" id="IPR011681">
    <property type="entry name" value="GcrA"/>
</dbReference>
<dbReference type="CDD" id="cd00383">
    <property type="entry name" value="trans_reg_C"/>
    <property type="match status" value="1"/>
</dbReference>
<dbReference type="GO" id="GO:0006355">
    <property type="term" value="P:regulation of DNA-templated transcription"/>
    <property type="evidence" value="ECO:0007669"/>
    <property type="project" value="InterPro"/>
</dbReference>
<dbReference type="STRING" id="460265.Mnod_6972"/>
<dbReference type="Pfam" id="PF00486">
    <property type="entry name" value="Trans_reg_C"/>
    <property type="match status" value="1"/>
</dbReference>
<proteinExistence type="predicted"/>
<dbReference type="GO" id="GO:0003677">
    <property type="term" value="F:DNA binding"/>
    <property type="evidence" value="ECO:0007669"/>
    <property type="project" value="UniProtKB-UniRule"/>
</dbReference>
<gene>
    <name evidence="5" type="ordered locus">Mnod_6972</name>
</gene>
<dbReference type="GO" id="GO:0000160">
    <property type="term" value="P:phosphorelay signal transduction system"/>
    <property type="evidence" value="ECO:0007669"/>
    <property type="project" value="InterPro"/>
</dbReference>
<evidence type="ECO:0000313" key="5">
    <source>
        <dbReference type="EMBL" id="ACL61714.1"/>
    </source>
</evidence>
<dbReference type="eggNOG" id="COG5352">
    <property type="taxonomic scope" value="Bacteria"/>
</dbReference>
<keyword evidence="6" id="KW-1185">Reference proteome</keyword>
<dbReference type="OrthoDB" id="8237486at2"/>
<dbReference type="Gene3D" id="1.10.10.10">
    <property type="entry name" value="Winged helix-like DNA-binding domain superfamily/Winged helix DNA-binding domain"/>
    <property type="match status" value="1"/>
</dbReference>
<dbReference type="PROSITE" id="PS51755">
    <property type="entry name" value="OMPR_PHOB"/>
    <property type="match status" value="1"/>
</dbReference>
<dbReference type="SMART" id="SM00862">
    <property type="entry name" value="Trans_reg_C"/>
    <property type="match status" value="1"/>
</dbReference>
<sequence>MMQAEHATELRALRRALAEKEAEVAELRRALTGSLTTPRAWGLTATEERLLLALRRGTLMSRDALMTAVYQLADDEPSEGVLDVMISKLRRKLARRAAGIHIETAWGRGWQLAPESARMLARILDPSIPDHRKPKARRFFWPEPAVTRLVELWKQGRTSPQIAKILAQEGLCRVSRCAVIAKLHRLGLLGEGRHG</sequence>
<dbReference type="Proteomes" id="UP000008207">
    <property type="component" value="Chromosome"/>
</dbReference>
<evidence type="ECO:0000256" key="3">
    <source>
        <dbReference type="SAM" id="Coils"/>
    </source>
</evidence>
<keyword evidence="1 2" id="KW-0238">DNA-binding</keyword>
<protein>
    <submittedName>
        <fullName evidence="5">Putative two component transcriptional regulator, winged helix family</fullName>
    </submittedName>
</protein>
<dbReference type="InterPro" id="IPR036388">
    <property type="entry name" value="WH-like_DNA-bd_sf"/>
</dbReference>
<dbReference type="SUPFAM" id="SSF46894">
    <property type="entry name" value="C-terminal effector domain of the bipartite response regulators"/>
    <property type="match status" value="1"/>
</dbReference>
<accession>B8IHQ1</accession>
<feature type="coiled-coil region" evidence="3">
    <location>
        <begin position="3"/>
        <end position="30"/>
    </location>
</feature>
<evidence type="ECO:0000313" key="6">
    <source>
        <dbReference type="Proteomes" id="UP000008207"/>
    </source>
</evidence>
<feature type="domain" description="OmpR/PhoB-type" evidence="4">
    <location>
        <begin position="14"/>
        <end position="114"/>
    </location>
</feature>
<dbReference type="eggNOG" id="COG0745">
    <property type="taxonomic scope" value="Bacteria"/>
</dbReference>
<dbReference type="AlphaFoldDB" id="B8IHQ1"/>
<dbReference type="RefSeq" id="WP_015933277.1">
    <property type="nucleotide sequence ID" value="NC_011894.1"/>
</dbReference>
<dbReference type="HOGENOM" id="CLU_1394927_0_0_5"/>
<feature type="DNA-binding region" description="OmpR/PhoB-type" evidence="2">
    <location>
        <begin position="14"/>
        <end position="114"/>
    </location>
</feature>